<dbReference type="PROSITE" id="PS51433">
    <property type="entry name" value="PNT"/>
    <property type="match status" value="1"/>
</dbReference>
<keyword evidence="5" id="KW-1185">Reference proteome</keyword>
<dbReference type="PANTHER" id="PTHR16155:SF19">
    <property type="entry name" value="DED DOMAIN-CONTAINING PROTEIN"/>
    <property type="match status" value="1"/>
</dbReference>
<feature type="region of interest" description="Disordered" evidence="1">
    <location>
        <begin position="346"/>
        <end position="423"/>
    </location>
</feature>
<gene>
    <name evidence="4" type="ORF">PLOB_00020672</name>
</gene>
<protein>
    <submittedName>
        <fullName evidence="4">Uncharacterized protein</fullName>
    </submittedName>
</protein>
<evidence type="ECO:0000313" key="5">
    <source>
        <dbReference type="Proteomes" id="UP001159405"/>
    </source>
</evidence>
<dbReference type="InterPro" id="IPR000626">
    <property type="entry name" value="Ubiquitin-like_dom"/>
</dbReference>
<feature type="domain" description="Ubiquitin-like" evidence="2">
    <location>
        <begin position="181"/>
        <end position="257"/>
    </location>
</feature>
<dbReference type="SUPFAM" id="SSF54236">
    <property type="entry name" value="Ubiquitin-like"/>
    <property type="match status" value="1"/>
</dbReference>
<feature type="compositionally biased region" description="Polar residues" evidence="1">
    <location>
        <begin position="388"/>
        <end position="412"/>
    </location>
</feature>
<dbReference type="InterPro" id="IPR012340">
    <property type="entry name" value="NA-bd_OB-fold"/>
</dbReference>
<dbReference type="PROSITE" id="PS50053">
    <property type="entry name" value="UBIQUITIN_2"/>
    <property type="match status" value="1"/>
</dbReference>
<dbReference type="PANTHER" id="PTHR16155">
    <property type="entry name" value="DED DOMAIN-CONTAINING PROTEIN"/>
    <property type="match status" value="1"/>
</dbReference>
<dbReference type="Proteomes" id="UP001159405">
    <property type="component" value="Unassembled WGS sequence"/>
</dbReference>
<comment type="caution">
    <text evidence="4">The sequence shown here is derived from an EMBL/GenBank/DDBJ whole genome shotgun (WGS) entry which is preliminary data.</text>
</comment>
<evidence type="ECO:0000313" key="4">
    <source>
        <dbReference type="EMBL" id="CAH3111886.1"/>
    </source>
</evidence>
<dbReference type="InterPro" id="IPR007421">
    <property type="entry name" value="Schlafen_AlbA_2_dom"/>
</dbReference>
<dbReference type="EMBL" id="CALNXK010000024">
    <property type="protein sequence ID" value="CAH3111886.1"/>
    <property type="molecule type" value="Genomic_DNA"/>
</dbReference>
<dbReference type="SUPFAM" id="SSF47769">
    <property type="entry name" value="SAM/Pointed domain"/>
    <property type="match status" value="1"/>
</dbReference>
<accession>A0ABN8NL43</accession>
<dbReference type="SUPFAM" id="SSF50249">
    <property type="entry name" value="Nucleic acid-binding proteins"/>
    <property type="match status" value="2"/>
</dbReference>
<dbReference type="InterPro" id="IPR013761">
    <property type="entry name" value="SAM/pointed_sf"/>
</dbReference>
<evidence type="ECO:0000256" key="1">
    <source>
        <dbReference type="SAM" id="MobiDB-lite"/>
    </source>
</evidence>
<dbReference type="CDD" id="cd17039">
    <property type="entry name" value="Ubl_ubiquitin_like"/>
    <property type="match status" value="1"/>
</dbReference>
<reference evidence="4 5" key="1">
    <citation type="submission" date="2022-05" db="EMBL/GenBank/DDBJ databases">
        <authorList>
            <consortium name="Genoscope - CEA"/>
            <person name="William W."/>
        </authorList>
    </citation>
    <scope>NUCLEOTIDE SEQUENCE [LARGE SCALE GENOMIC DNA]</scope>
</reference>
<organism evidence="4 5">
    <name type="scientific">Porites lobata</name>
    <dbReference type="NCBI Taxonomy" id="104759"/>
    <lineage>
        <taxon>Eukaryota</taxon>
        <taxon>Metazoa</taxon>
        <taxon>Cnidaria</taxon>
        <taxon>Anthozoa</taxon>
        <taxon>Hexacorallia</taxon>
        <taxon>Scleractinia</taxon>
        <taxon>Fungiina</taxon>
        <taxon>Poritidae</taxon>
        <taxon>Porites</taxon>
    </lineage>
</organism>
<feature type="compositionally biased region" description="Acidic residues" evidence="1">
    <location>
        <begin position="2196"/>
        <end position="2211"/>
    </location>
</feature>
<name>A0ABN8NL43_9CNID</name>
<dbReference type="Gene3D" id="1.10.150.50">
    <property type="entry name" value="Transcription Factor, Ets-1"/>
    <property type="match status" value="1"/>
</dbReference>
<proteinExistence type="predicted"/>
<dbReference type="Pfam" id="PF04326">
    <property type="entry name" value="SLFN_AlbA_2"/>
    <property type="match status" value="1"/>
</dbReference>
<dbReference type="InterPro" id="IPR003118">
    <property type="entry name" value="Pointed_dom"/>
</dbReference>
<sequence>MGKRLGRQREKSKHLVPAQRLVGFSGEVFCRKLKPLRRSRSDKIREAVLEENYQDKCNNLARCVKNHGHLLDLMSQMTCCNGEEFCGATLCLELQEWYKNNTSVIEYLLGQVGSNVDVLPSQIQVSLSEILHKDKKLRNKLEKVFWPGKQKGKLKGKAYNLNPGTGAFVSRKKTPLVDGFLQMFVYGIKEDMPLVLMVRQDEPGRILKEAIRKKCPTFPSFFTLLHRGRKISDERALKEQGLTQDCNIHVHFSLYGGMEKEKNAADQSGERNRKAPKKWKKAQVVKWVYNVCEQFEIEKEDVSKLTTLSGAGLMKLKRQDWLERCPAQGDLFFNLWTEMLEQSAWERGSDAKKSPPNSPRKGDAECAPKTVVDALPEKSGPSPKDSPRSMSPNDEQRQEVSIPSDSQKSDQASEGPFGTVENLGKHDDFLTVDELSLRLPNDGEVISVKGICSSRPQNSGGAGTCLLRNDPVKGSAFIELKVDIRACPDSTTLTKHVISSILNVKLGEELFVKGEIQRVEKGLKSMKKGFQILPFKIVVYSNHHAAFRKDVKVKPSYLRQLSIPWPVEYGIFPAEGSTQEAIFEGDTLESTYGILFCPTDVPVENIKEYVVALKNSLGGDIFIGVNSDGTVVGSRVSRDTIVQKRDNLARVLSGILPSVNEGTCFCKSAEEAHEFVQKEKNFVAAMYLQGKDPSFADVFEDTDKISVLFRIHVAKGTSILSYVKPEHTHAYIREGTETKLMTCDDLFGRLESLASRNIPIKTPTDINKEVNKASTYEATEESYNLFKRVKFETEKREFKVIFGDPTKIILKDYVKKYSASFINTDTGWGDILFGVEEDRQTRCGYVVGIVMPKNDREEVLRGSSEIICNFWPPVESSQFFMKFVEVKCDVRKNLLRYPKTHVGKEEQFIKINFQSNSNVQKFVNFAKSKIGQFSSVLRLENNGFGLLMKDASKVNVENFISELENERKISNYFQIHVSSLKEIEAIVKDLCVVHLHVRRSPYPIHLTSPFRTFCLDQQGVVIEMKPTQLLDRFAKRHYQYDPSKLLNAANRFEKENTSYVLICSPFFFPKHERDLYGLVVPEWALVLDFDQTPKQEGHLFNVFKPLHDLHQVERNLFVNTPLDRRLDVNPRNGVCWCAVRGYEDVDKTLSKEGHASWLMTHGHKMRTLIDQLISHINPNELVVVCLWDDGQEKLLQSVDTLLQHLFSSWPPTKAIFVCSNTSAEAAVLSLLVEPLERAEFGVKRENIFVALPFEMARHVGNELPPPYRSEDAFQIPKKTYFPDGDRTIPDTLPQTIRQAIQGHLKIMYQNTGAAFKSKPEDEDKVRVKFYSGSEIDETGLASGIAIEREKMKEVKKEMKSLLNDKRSHVCFTILKAERGAGATTLCLQLLYEFHKQYVCARLLEFHESLPTSIEKINHYTRLPVILFVDSEMAYLPEFNDFKNEAERRNLNLKLLIVESDLLYIQQSPSKKKQSIPHFVGTAAFKTVELNRELTSEEAVQLVDHFLKIKDISEEKKAKLTGLKEKVSRERSLRKFAIVSLTAFGRKFTGLKNYVAYRLAQVTDELQLQILEFLALTHVYTDFWFPVNAFARMAKREVVLLERIFNNDDVRELLSPPSSAGKNTRRMSFVEVAEEVLKQQAQKREMVHTIYLKDVALRLARCALSDPRPSKRIDRITRRLYVTSEYGDEKFSPFVRSMREIDPDVARDMLHDLSEIFERGSSVWAHLLAHLAKYYMAVYENFAKAIPLIQEAVKENKDDVLLHHIHGDITRLHVQNLKDQVNFSLNEILRYAIQGSQCFVTVKEKRPLMEHGYSSDALIRKIVMLAAIKSVGGSYFVDFLKTFLNRLKANEKMTSCLTLEDKYILSLVTEFFANVQVVPINEFSANLKDEVLENLGKLDDLKDVCEDLKETMKGTSDEDWVDVVVLQTMSLVYSLEIEKKQLEPLEADERIKSLEELLYKTGFDEEPMKMWIRYVRLGSTVPKLKAVRKHIDRWLKKTSRKSPSALFYNYVVAILEALNDPNDTEKMKTANECVTELQHKRRLPRSKGISQDPSLPLEWLHPKEGRQINSLDTLLYHEDLVRDYLKGATPRNPNRSGKEIIEKALFQKSITKWEGVVSEISSDWKGTISLKKRINVSFVPVNAQPFMPNQGDEVRFCLAFHWTGPTAWSVICQTGLAKSHKAAVRSTVTFRTHPGEDDSDSETSDRGDEEDLSPLVGPSLHTKTVRPRQEVLADNDDSYKWSHKLDQEMQGIILKRFSESGYGKIFHPKFQENLFFHAKQIVPPIDSLDSIELYTVVSFTIGKTDRGPRAMNIKTVEEKNVDAILVEYQNELRKEHSAKTVSTSEARRSRKGRTVELPKTLQDLYDMRSRPEGHICELRGPPNSKKVHGFIEIPTIKEKVFFHEFVSGIPKRELINYHLEAKVQFSVDKRERGFYAKDLYVKPPETKQVQCHCGWEDAVGKGIKEGFVGVLKRRFGFITKEYPREPNPKGIYFHELDLKDYSIAQLNIGDRVHFVVNQNDKGCVAQQIDVLRVKAILMTLCL</sequence>
<evidence type="ECO:0000259" key="2">
    <source>
        <dbReference type="PROSITE" id="PS50053"/>
    </source>
</evidence>
<dbReference type="InterPro" id="IPR029071">
    <property type="entry name" value="Ubiquitin-like_domsf"/>
</dbReference>
<dbReference type="SMART" id="SM00251">
    <property type="entry name" value="SAM_PNT"/>
    <property type="match status" value="1"/>
</dbReference>
<dbReference type="Gene3D" id="2.40.50.140">
    <property type="entry name" value="Nucleic acid-binding proteins"/>
    <property type="match status" value="2"/>
</dbReference>
<dbReference type="Pfam" id="PF02198">
    <property type="entry name" value="SAM_PNT"/>
    <property type="match status" value="1"/>
</dbReference>
<feature type="domain" description="PNT" evidence="3">
    <location>
        <begin position="258"/>
        <end position="343"/>
    </location>
</feature>
<feature type="non-terminal residue" evidence="4">
    <location>
        <position position="2541"/>
    </location>
</feature>
<evidence type="ECO:0000259" key="3">
    <source>
        <dbReference type="PROSITE" id="PS51433"/>
    </source>
</evidence>
<feature type="region of interest" description="Disordered" evidence="1">
    <location>
        <begin position="2187"/>
        <end position="2225"/>
    </location>
</feature>